<dbReference type="Pfam" id="PF00501">
    <property type="entry name" value="AMP-binding"/>
    <property type="match status" value="1"/>
</dbReference>
<evidence type="ECO:0000259" key="2">
    <source>
        <dbReference type="Pfam" id="PF13193"/>
    </source>
</evidence>
<dbReference type="GO" id="GO:0004467">
    <property type="term" value="F:long-chain fatty acid-CoA ligase activity"/>
    <property type="evidence" value="ECO:0007669"/>
    <property type="project" value="UniProtKB-EC"/>
</dbReference>
<evidence type="ECO:0000313" key="3">
    <source>
        <dbReference type="EMBL" id="CUH49251.1"/>
    </source>
</evidence>
<dbReference type="EMBL" id="CYPU01000068">
    <property type="protein sequence ID" value="CUH49251.1"/>
    <property type="molecule type" value="Genomic_DNA"/>
</dbReference>
<dbReference type="Proteomes" id="UP000050783">
    <property type="component" value="Unassembled WGS sequence"/>
</dbReference>
<dbReference type="InterPro" id="IPR000873">
    <property type="entry name" value="AMP-dep_synth/lig_dom"/>
</dbReference>
<keyword evidence="3" id="KW-0436">Ligase</keyword>
<dbReference type="Pfam" id="PF13193">
    <property type="entry name" value="AMP-binding_C"/>
    <property type="match status" value="1"/>
</dbReference>
<name>A0A0P1EG89_9RHOB</name>
<dbReference type="PANTHER" id="PTHR43201:SF32">
    <property type="entry name" value="2-SUCCINYLBENZOATE--COA LIGASE, CHLOROPLASTIC_PEROXISOMAL"/>
    <property type="match status" value="1"/>
</dbReference>
<dbReference type="GeneID" id="55494595"/>
<evidence type="ECO:0000313" key="4">
    <source>
        <dbReference type="Proteomes" id="UP000050783"/>
    </source>
</evidence>
<dbReference type="InterPro" id="IPR025110">
    <property type="entry name" value="AMP-bd_C"/>
</dbReference>
<dbReference type="OrthoDB" id="9803968at2"/>
<dbReference type="GO" id="GO:0031956">
    <property type="term" value="F:medium-chain fatty acid-CoA ligase activity"/>
    <property type="evidence" value="ECO:0007669"/>
    <property type="project" value="TreeGrafter"/>
</dbReference>
<dbReference type="PROSITE" id="PS00455">
    <property type="entry name" value="AMP_BINDING"/>
    <property type="match status" value="1"/>
</dbReference>
<dbReference type="InterPro" id="IPR045851">
    <property type="entry name" value="AMP-bd_C_sf"/>
</dbReference>
<dbReference type="InterPro" id="IPR020845">
    <property type="entry name" value="AMP-binding_CS"/>
</dbReference>
<dbReference type="RefSeq" id="WP_058278697.1">
    <property type="nucleotide sequence ID" value="NZ_CYPU01000068.1"/>
</dbReference>
<proteinExistence type="predicted"/>
<reference evidence="3 4" key="1">
    <citation type="submission" date="2015-09" db="EMBL/GenBank/DDBJ databases">
        <authorList>
            <consortium name="Swine Surveillance"/>
        </authorList>
    </citation>
    <scope>NUCLEOTIDE SEQUENCE [LARGE SCALE GENOMIC DNA]</scope>
    <source>
        <strain evidence="3 4">CECT 4292</strain>
    </source>
</reference>
<evidence type="ECO:0000259" key="1">
    <source>
        <dbReference type="Pfam" id="PF00501"/>
    </source>
</evidence>
<dbReference type="Gene3D" id="3.40.50.12780">
    <property type="entry name" value="N-terminal domain of ligase-like"/>
    <property type="match status" value="1"/>
</dbReference>
<organism evidence="3 4">
    <name type="scientific">Ruegeria atlantica</name>
    <dbReference type="NCBI Taxonomy" id="81569"/>
    <lineage>
        <taxon>Bacteria</taxon>
        <taxon>Pseudomonadati</taxon>
        <taxon>Pseudomonadota</taxon>
        <taxon>Alphaproteobacteria</taxon>
        <taxon>Rhodobacterales</taxon>
        <taxon>Roseobacteraceae</taxon>
        <taxon>Ruegeria</taxon>
    </lineage>
</organism>
<dbReference type="SUPFAM" id="SSF56801">
    <property type="entry name" value="Acetyl-CoA synthetase-like"/>
    <property type="match status" value="1"/>
</dbReference>
<sequence>MVNLGTQPIRTQSDISEFEAEMTLEERLPEQSILDVFINSADRDPDATALTMLITGTEDEEPRRVTYKQLLGQIMRAANLFAAIGGEAPGVAFMLPALIETHVTLWGAETAGYAVPINFLLQPESIAELLKASEAKILVALGPHPQLDIWEKALAIREQVPGLVLVRVSPPGTPPEEGVIDLAGALMAQPDDHLTFGEARRGSDLAAYFHTGGTTGVPKLVAHTHRSQLVAAFGGAVMCGFRSDDVFTATFPLFHVAGTIVGGLSCFMAGVELLVMTPAGLRNPAVVASFWRLVAQYKVTIVGGVPTAIGAILQTPIGDHDISHVRAGATGASLLPPAVGQKFKEVTGCTLFEILGMTEASGLISIDPLCGTGTAGSVGWALPYTNVDVLKLESDGGLGAVCEIGEIGVVAIKGPHVSPGYSVPEFNSEVFVDGVLNSGDLGCKDANGCLYVAGRSKDLIIRSGHNIDPVMIENAMSTHPAVALAAAVGMPDPYAGELPICFIQVHTSDEVTVEELMAHAQNTIDERPAWPKIIKIVDEIPLTSVGKIFKPSLRCDAAKLVVSNLLREQLKLPDAHVQVEAGGPRGLCVTVCLSETDASSRSSVEKKLHDFLFETRVEVGS</sequence>
<feature type="domain" description="AMP-binding enzyme C-terminal" evidence="2">
    <location>
        <begin position="472"/>
        <end position="547"/>
    </location>
</feature>
<dbReference type="AlphaFoldDB" id="A0A0P1EG89"/>
<dbReference type="InterPro" id="IPR042099">
    <property type="entry name" value="ANL_N_sf"/>
</dbReference>
<gene>
    <name evidence="3" type="primary">lcfB_5</name>
    <name evidence="3" type="ORF">RUA4292_03446</name>
</gene>
<protein>
    <submittedName>
        <fullName evidence="3">Long-chain-fatty-acid--CoA ligase</fullName>
        <ecNumber evidence="3">6.2.1.3</ecNumber>
    </submittedName>
</protein>
<dbReference type="Gene3D" id="3.30.300.30">
    <property type="match status" value="1"/>
</dbReference>
<accession>A0A0P1EG89</accession>
<dbReference type="EC" id="6.2.1.3" evidence="3"/>
<dbReference type="PANTHER" id="PTHR43201">
    <property type="entry name" value="ACYL-COA SYNTHETASE"/>
    <property type="match status" value="1"/>
</dbReference>
<feature type="domain" description="AMP-dependent synthetase/ligase" evidence="1">
    <location>
        <begin position="39"/>
        <end position="421"/>
    </location>
</feature>